<evidence type="ECO:0000313" key="2">
    <source>
        <dbReference type="EMBL" id="PVH94110.1"/>
    </source>
</evidence>
<keyword evidence="1" id="KW-0812">Transmembrane</keyword>
<name>A0A2V1D7P0_9PLEO</name>
<dbReference type="AlphaFoldDB" id="A0A2V1D7P0"/>
<feature type="transmembrane region" description="Helical" evidence="1">
    <location>
        <begin position="148"/>
        <end position="169"/>
    </location>
</feature>
<keyword evidence="3" id="KW-1185">Reference proteome</keyword>
<gene>
    <name evidence="2" type="ORF">DM02DRAFT_661331</name>
</gene>
<reference evidence="2 3" key="1">
    <citation type="journal article" date="2018" name="Sci. Rep.">
        <title>Comparative genomics provides insights into the lifestyle and reveals functional heterogeneity of dark septate endophytic fungi.</title>
        <authorList>
            <person name="Knapp D.G."/>
            <person name="Nemeth J.B."/>
            <person name="Barry K."/>
            <person name="Hainaut M."/>
            <person name="Henrissat B."/>
            <person name="Johnson J."/>
            <person name="Kuo A."/>
            <person name="Lim J.H.P."/>
            <person name="Lipzen A."/>
            <person name="Nolan M."/>
            <person name="Ohm R.A."/>
            <person name="Tamas L."/>
            <person name="Grigoriev I.V."/>
            <person name="Spatafora J.W."/>
            <person name="Nagy L.G."/>
            <person name="Kovacs G.M."/>
        </authorList>
    </citation>
    <scope>NUCLEOTIDE SEQUENCE [LARGE SCALE GENOMIC DNA]</scope>
    <source>
        <strain evidence="2 3">DSE2036</strain>
    </source>
</reference>
<protein>
    <submittedName>
        <fullName evidence="2">Uncharacterized protein</fullName>
    </submittedName>
</protein>
<evidence type="ECO:0000256" key="1">
    <source>
        <dbReference type="SAM" id="Phobius"/>
    </source>
</evidence>
<proteinExistence type="predicted"/>
<dbReference type="EMBL" id="KZ805550">
    <property type="protein sequence ID" value="PVH94110.1"/>
    <property type="molecule type" value="Genomic_DNA"/>
</dbReference>
<accession>A0A2V1D7P0</accession>
<organism evidence="2 3">
    <name type="scientific">Periconia macrospinosa</name>
    <dbReference type="NCBI Taxonomy" id="97972"/>
    <lineage>
        <taxon>Eukaryota</taxon>
        <taxon>Fungi</taxon>
        <taxon>Dikarya</taxon>
        <taxon>Ascomycota</taxon>
        <taxon>Pezizomycotina</taxon>
        <taxon>Dothideomycetes</taxon>
        <taxon>Pleosporomycetidae</taxon>
        <taxon>Pleosporales</taxon>
        <taxon>Massarineae</taxon>
        <taxon>Periconiaceae</taxon>
        <taxon>Periconia</taxon>
    </lineage>
</organism>
<sequence length="248" mass="28450">MAETSFSPLPYRLPPVAFLHSYLFAPFAKNYSPHLTYLLYTIVTATEIAGFVLSFLATKLKHNEANLVAHSGSCLFHFFWAYRFVHICHWQNSQEQVREQEDGTSQRFWHRLSKIQSLRTVFLIASIYVLALTIDVVLFKFYKSSFQLALSNTICNVVVLLYLSALQLIRYLRSHSTSQLIPLAKVSLGTSLREAESATDDSLEKSIREVDTEIRKGPPIRIEVVTHNHTFVEQYGQLTPPQTPRPWT</sequence>
<feature type="transmembrane region" description="Helical" evidence="1">
    <location>
        <begin position="121"/>
        <end position="142"/>
    </location>
</feature>
<feature type="transmembrane region" description="Helical" evidence="1">
    <location>
        <begin position="37"/>
        <end position="57"/>
    </location>
</feature>
<evidence type="ECO:0000313" key="3">
    <source>
        <dbReference type="Proteomes" id="UP000244855"/>
    </source>
</evidence>
<dbReference type="Proteomes" id="UP000244855">
    <property type="component" value="Unassembled WGS sequence"/>
</dbReference>
<keyword evidence="1" id="KW-0472">Membrane</keyword>
<keyword evidence="1" id="KW-1133">Transmembrane helix</keyword>